<dbReference type="Proteomes" id="UP000073601">
    <property type="component" value="Unassembled WGS sequence"/>
</dbReference>
<keyword evidence="3" id="KW-0720">Serine protease</keyword>
<dbReference type="InterPro" id="IPR033116">
    <property type="entry name" value="TRYPSIN_SER"/>
</dbReference>
<comment type="similarity">
    <text evidence="1">Belongs to the peptidase S1 family.</text>
</comment>
<accession>A0A128ETE4</accession>
<dbReference type="SMART" id="SM00020">
    <property type="entry name" value="Tryp_SPc"/>
    <property type="match status" value="1"/>
</dbReference>
<organism evidence="6 7">
    <name type="scientific">Grimontia marina</name>
    <dbReference type="NCBI Taxonomy" id="646534"/>
    <lineage>
        <taxon>Bacteria</taxon>
        <taxon>Pseudomonadati</taxon>
        <taxon>Pseudomonadota</taxon>
        <taxon>Gammaproteobacteria</taxon>
        <taxon>Vibrionales</taxon>
        <taxon>Vibrionaceae</taxon>
        <taxon>Grimontia</taxon>
    </lineage>
</organism>
<keyword evidence="3 6" id="KW-0378">Hydrolase</keyword>
<protein>
    <submittedName>
        <fullName evidence="6">Trypsin-like protease</fullName>
        <ecNumber evidence="6">3.4.21.-</ecNumber>
    </submittedName>
</protein>
<evidence type="ECO:0000256" key="2">
    <source>
        <dbReference type="ARBA" id="ARBA00023157"/>
    </source>
</evidence>
<feature type="domain" description="Peptidase S1" evidence="5">
    <location>
        <begin position="26"/>
        <end position="283"/>
    </location>
</feature>
<evidence type="ECO:0000256" key="1">
    <source>
        <dbReference type="ARBA" id="ARBA00007664"/>
    </source>
</evidence>
<dbReference type="InterPro" id="IPR050430">
    <property type="entry name" value="Peptidase_S1"/>
</dbReference>
<dbReference type="InterPro" id="IPR043504">
    <property type="entry name" value="Peptidase_S1_PA_chymotrypsin"/>
</dbReference>
<gene>
    <name evidence="6" type="primary">tlp</name>
    <name evidence="6" type="ORF">GMA8713_00323</name>
</gene>
<dbReference type="PRINTS" id="PR00722">
    <property type="entry name" value="CHYMOTRYPSIN"/>
</dbReference>
<feature type="chain" id="PRO_5007281626" evidence="4">
    <location>
        <begin position="20"/>
        <end position="320"/>
    </location>
</feature>
<dbReference type="AlphaFoldDB" id="A0A128ETE4"/>
<dbReference type="EC" id="3.4.21.-" evidence="6"/>
<keyword evidence="3 6" id="KW-0645">Protease</keyword>
<evidence type="ECO:0000313" key="6">
    <source>
        <dbReference type="EMBL" id="CZF77833.1"/>
    </source>
</evidence>
<dbReference type="RefSeq" id="WP_062705351.1">
    <property type="nucleotide sequence ID" value="NZ_CAWRCI010000002.1"/>
</dbReference>
<keyword evidence="2" id="KW-1015">Disulfide bond</keyword>
<dbReference type="SUPFAM" id="SSF50494">
    <property type="entry name" value="Trypsin-like serine proteases"/>
    <property type="match status" value="1"/>
</dbReference>
<dbReference type="InterPro" id="IPR009003">
    <property type="entry name" value="Peptidase_S1_PA"/>
</dbReference>
<dbReference type="PROSITE" id="PS00134">
    <property type="entry name" value="TRYPSIN_HIS"/>
    <property type="match status" value="1"/>
</dbReference>
<evidence type="ECO:0000259" key="5">
    <source>
        <dbReference type="PROSITE" id="PS50240"/>
    </source>
</evidence>
<dbReference type="PANTHER" id="PTHR24276:SF91">
    <property type="entry name" value="AT26814P-RELATED"/>
    <property type="match status" value="1"/>
</dbReference>
<dbReference type="PANTHER" id="PTHR24276">
    <property type="entry name" value="POLYSERASE-RELATED"/>
    <property type="match status" value="1"/>
</dbReference>
<dbReference type="GO" id="GO:0006508">
    <property type="term" value="P:proteolysis"/>
    <property type="evidence" value="ECO:0007669"/>
    <property type="project" value="UniProtKB-KW"/>
</dbReference>
<dbReference type="PROSITE" id="PS50240">
    <property type="entry name" value="TRYPSIN_DOM"/>
    <property type="match status" value="1"/>
</dbReference>
<sequence>MRMKLIATLVFLISFSGYALEPEPRVVGGADASISDAPWQAFIRTSKYTCGGVVISSRWILTAAHCLDTNGDDDPFSLVSASSVTVYTGTAEINGADFSSFQSSVESIYVNIGYDKKTLQNDIALIKLSSDIHPNASSVMLPNHTVQAAVDATGNLNNNDMQLTGWGFTDKGRSQSTNRLQKATVSAVTDASCASAWGSTLTGISDYQSKFFCAQANGVGSCNGDSGGPLIWYDPSRAGDADGGATLVGVVSFGVASQCASLIAPDVFTQVASYTDWISSCQGGSCASQSPTATESSGGGGSVPIFFIISMALCLFRRAK</sequence>
<dbReference type="GO" id="GO:0004252">
    <property type="term" value="F:serine-type endopeptidase activity"/>
    <property type="evidence" value="ECO:0007669"/>
    <property type="project" value="InterPro"/>
</dbReference>
<dbReference type="PROSITE" id="PS00135">
    <property type="entry name" value="TRYPSIN_SER"/>
    <property type="match status" value="1"/>
</dbReference>
<dbReference type="CDD" id="cd00190">
    <property type="entry name" value="Tryp_SPc"/>
    <property type="match status" value="1"/>
</dbReference>
<name>A0A128ETE4_9GAMM</name>
<dbReference type="Gene3D" id="2.40.10.10">
    <property type="entry name" value="Trypsin-like serine proteases"/>
    <property type="match status" value="1"/>
</dbReference>
<evidence type="ECO:0000313" key="7">
    <source>
        <dbReference type="Proteomes" id="UP000073601"/>
    </source>
</evidence>
<keyword evidence="4" id="KW-0732">Signal</keyword>
<keyword evidence="7" id="KW-1185">Reference proteome</keyword>
<dbReference type="FunFam" id="2.40.10.10:FF:000068">
    <property type="entry name" value="transmembrane protease serine 2"/>
    <property type="match status" value="1"/>
</dbReference>
<evidence type="ECO:0000256" key="4">
    <source>
        <dbReference type="SAM" id="SignalP"/>
    </source>
</evidence>
<dbReference type="EMBL" id="FIZY01000002">
    <property type="protein sequence ID" value="CZF77833.1"/>
    <property type="molecule type" value="Genomic_DNA"/>
</dbReference>
<dbReference type="Pfam" id="PF00089">
    <property type="entry name" value="Trypsin"/>
    <property type="match status" value="1"/>
</dbReference>
<dbReference type="InterPro" id="IPR001314">
    <property type="entry name" value="Peptidase_S1A"/>
</dbReference>
<proteinExistence type="inferred from homology"/>
<dbReference type="InterPro" id="IPR018114">
    <property type="entry name" value="TRYPSIN_HIS"/>
</dbReference>
<dbReference type="InterPro" id="IPR001254">
    <property type="entry name" value="Trypsin_dom"/>
</dbReference>
<reference evidence="7" key="1">
    <citation type="submission" date="2016-02" db="EMBL/GenBank/DDBJ databases">
        <authorList>
            <person name="Rodrigo-Torres Lidia"/>
            <person name="Arahal R.David."/>
        </authorList>
    </citation>
    <scope>NUCLEOTIDE SEQUENCE [LARGE SCALE GENOMIC DNA]</scope>
    <source>
        <strain evidence="7">CECT 8713</strain>
    </source>
</reference>
<feature type="signal peptide" evidence="4">
    <location>
        <begin position="1"/>
        <end position="19"/>
    </location>
</feature>
<evidence type="ECO:0000256" key="3">
    <source>
        <dbReference type="RuleBase" id="RU363034"/>
    </source>
</evidence>